<gene>
    <name evidence="1" type="ORF">CV103_14975</name>
</gene>
<dbReference type="Proteomes" id="UP000241206">
    <property type="component" value="Unassembled WGS sequence"/>
</dbReference>
<accession>A0A2T4HRI6</accession>
<dbReference type="SUPFAM" id="SSF49503">
    <property type="entry name" value="Cupredoxins"/>
    <property type="match status" value="1"/>
</dbReference>
<reference evidence="1 2" key="1">
    <citation type="submission" date="2017-11" db="EMBL/GenBank/DDBJ databases">
        <title>Sphingomonas oleivorans sp. nov., isolated from oil-contaminated soil.</title>
        <authorList>
            <person name="Wang L."/>
            <person name="Chen L."/>
        </authorList>
    </citation>
    <scope>NUCLEOTIDE SEQUENCE [LARGE SCALE GENOMIC DNA]</scope>
    <source>
        <strain evidence="1 2">K101</strain>
    </source>
</reference>
<dbReference type="InterPro" id="IPR008972">
    <property type="entry name" value="Cupredoxin"/>
</dbReference>
<proteinExistence type="predicted"/>
<evidence type="ECO:0000313" key="1">
    <source>
        <dbReference type="EMBL" id="PTD18414.1"/>
    </source>
</evidence>
<organism evidence="1 2">
    <name type="scientific">Edaphosphingomonas fennica</name>
    <dbReference type="NCBI Taxonomy" id="114404"/>
    <lineage>
        <taxon>Bacteria</taxon>
        <taxon>Pseudomonadati</taxon>
        <taxon>Pseudomonadota</taxon>
        <taxon>Alphaproteobacteria</taxon>
        <taxon>Sphingomonadales</taxon>
        <taxon>Rhizorhabdaceae</taxon>
        <taxon>Edaphosphingomonas</taxon>
    </lineage>
</organism>
<evidence type="ECO:0008006" key="3">
    <source>
        <dbReference type="Google" id="ProtNLM"/>
    </source>
</evidence>
<protein>
    <recommendedName>
        <fullName evidence="3">EfeO-type cupredoxin-like domain-containing protein</fullName>
    </recommendedName>
</protein>
<dbReference type="InterPro" id="IPR052721">
    <property type="entry name" value="ET_Amicyanin"/>
</dbReference>
<dbReference type="PANTHER" id="PTHR36507:SF1">
    <property type="entry name" value="BLL1555 PROTEIN"/>
    <property type="match status" value="1"/>
</dbReference>
<name>A0A2T4HRI6_9SPHN</name>
<dbReference type="EMBL" id="PHHF01000064">
    <property type="protein sequence ID" value="PTD18414.1"/>
    <property type="molecule type" value="Genomic_DNA"/>
</dbReference>
<dbReference type="RefSeq" id="WP_107395406.1">
    <property type="nucleotide sequence ID" value="NZ_PHHF01000064.1"/>
</dbReference>
<evidence type="ECO:0000313" key="2">
    <source>
        <dbReference type="Proteomes" id="UP000241206"/>
    </source>
</evidence>
<comment type="caution">
    <text evidence="1">The sequence shown here is derived from an EMBL/GenBank/DDBJ whole genome shotgun (WGS) entry which is preliminary data.</text>
</comment>
<keyword evidence="2" id="KW-1185">Reference proteome</keyword>
<dbReference type="AlphaFoldDB" id="A0A2T4HRI6"/>
<dbReference type="Gene3D" id="2.60.40.420">
    <property type="entry name" value="Cupredoxins - blue copper proteins"/>
    <property type="match status" value="1"/>
</dbReference>
<dbReference type="PANTHER" id="PTHR36507">
    <property type="entry name" value="BLL1555 PROTEIN"/>
    <property type="match status" value="1"/>
</dbReference>
<sequence length="107" mass="11730">MRLARASLPAVAALALLLPGNGPPPRTHIVMIEQMHFGTVPSDIKVGDVVRWENRDLFRHSATARDRSFDVDLPAGASRTMVLRKAGAFAFYCKFHPGMTGSVTVRQ</sequence>